<dbReference type="InterPro" id="IPR055982">
    <property type="entry name" value="DUF7560"/>
</dbReference>
<evidence type="ECO:0008006" key="3">
    <source>
        <dbReference type="Google" id="ProtNLM"/>
    </source>
</evidence>
<organism evidence="1 2">
    <name type="scientific">Haloferax mucosum ATCC BAA-1512</name>
    <dbReference type="NCBI Taxonomy" id="662479"/>
    <lineage>
        <taxon>Archaea</taxon>
        <taxon>Methanobacteriati</taxon>
        <taxon>Methanobacteriota</taxon>
        <taxon>Stenosarchaea group</taxon>
        <taxon>Halobacteria</taxon>
        <taxon>Halobacteriales</taxon>
        <taxon>Haloferacaceae</taxon>
        <taxon>Haloferax</taxon>
    </lineage>
</organism>
<keyword evidence="2" id="KW-1185">Reference proteome</keyword>
<dbReference type="PATRIC" id="fig|662479.7.peg.2856"/>
<dbReference type="RefSeq" id="WP_008321207.1">
    <property type="nucleotide sequence ID" value="NZ_AOLN01000018.1"/>
</dbReference>
<accession>M0I612</accession>
<dbReference type="EMBL" id="AOLN01000018">
    <property type="protein sequence ID" value="ELZ91453.1"/>
    <property type="molecule type" value="Genomic_DNA"/>
</dbReference>
<comment type="caution">
    <text evidence="1">The sequence shown here is derived from an EMBL/GenBank/DDBJ whole genome shotgun (WGS) entry which is preliminary data.</text>
</comment>
<reference evidence="1 2" key="1">
    <citation type="journal article" date="2014" name="PLoS Genet.">
        <title>Phylogenetically driven sequencing of extremely halophilic archaea reveals strategies for static and dynamic osmo-response.</title>
        <authorList>
            <person name="Becker E.A."/>
            <person name="Seitzer P.M."/>
            <person name="Tritt A."/>
            <person name="Larsen D."/>
            <person name="Krusor M."/>
            <person name="Yao A.I."/>
            <person name="Wu D."/>
            <person name="Madern D."/>
            <person name="Eisen J.A."/>
            <person name="Darling A.E."/>
            <person name="Facciotti M.T."/>
        </authorList>
    </citation>
    <scope>NUCLEOTIDE SEQUENCE [LARGE SCALE GENOMIC DNA]</scope>
    <source>
        <strain evidence="1 2">ATCC BAA-1512</strain>
    </source>
</reference>
<proteinExistence type="predicted"/>
<dbReference type="Proteomes" id="UP000011550">
    <property type="component" value="Unassembled WGS sequence"/>
</dbReference>
<sequence length="44" mass="4949">MHEFDVTCPQCGERYRVNEPMLQTLCETGCVLCTASLSESEHTV</sequence>
<dbReference type="Pfam" id="PF24441">
    <property type="entry name" value="DUF7560"/>
    <property type="match status" value="1"/>
</dbReference>
<protein>
    <recommendedName>
        <fullName evidence="3">Small CPxCG-related zinc finger protein</fullName>
    </recommendedName>
</protein>
<name>M0I612_9EURY</name>
<dbReference type="AlphaFoldDB" id="M0I612"/>
<gene>
    <name evidence="1" type="ORF">C440_14104</name>
</gene>
<evidence type="ECO:0000313" key="1">
    <source>
        <dbReference type="EMBL" id="ELZ91453.1"/>
    </source>
</evidence>
<evidence type="ECO:0000313" key="2">
    <source>
        <dbReference type="Proteomes" id="UP000011550"/>
    </source>
</evidence>